<gene>
    <name evidence="1" type="ORF">g.2458</name>
</gene>
<reference evidence="1" key="1">
    <citation type="submission" date="2018-04" db="EMBL/GenBank/DDBJ databases">
        <title>Transcriptome of Schizaphis graminum biotype I.</title>
        <authorList>
            <person name="Scully E.D."/>
            <person name="Geib S.M."/>
            <person name="Palmer N.A."/>
            <person name="Koch K."/>
            <person name="Bradshaw J."/>
            <person name="Heng-Moss T."/>
            <person name="Sarath G."/>
        </authorList>
    </citation>
    <scope>NUCLEOTIDE SEQUENCE</scope>
</reference>
<organism evidence="1">
    <name type="scientific">Schizaphis graminum</name>
    <name type="common">Green bug aphid</name>
    <dbReference type="NCBI Taxonomy" id="13262"/>
    <lineage>
        <taxon>Eukaryota</taxon>
        <taxon>Metazoa</taxon>
        <taxon>Ecdysozoa</taxon>
        <taxon>Arthropoda</taxon>
        <taxon>Hexapoda</taxon>
        <taxon>Insecta</taxon>
        <taxon>Pterygota</taxon>
        <taxon>Neoptera</taxon>
        <taxon>Paraneoptera</taxon>
        <taxon>Hemiptera</taxon>
        <taxon>Sternorrhyncha</taxon>
        <taxon>Aphidomorpha</taxon>
        <taxon>Aphidoidea</taxon>
        <taxon>Aphididae</taxon>
        <taxon>Aphidini</taxon>
        <taxon>Schizaphis</taxon>
    </lineage>
</organism>
<evidence type="ECO:0000313" key="1">
    <source>
        <dbReference type="EMBL" id="MBY23014.1"/>
    </source>
</evidence>
<dbReference type="EMBL" id="GGMR01010395">
    <property type="protein sequence ID" value="MBY23014.1"/>
    <property type="molecule type" value="Transcribed_RNA"/>
</dbReference>
<protein>
    <recommendedName>
        <fullName evidence="2">DUF4806 domain-containing protein</fullName>
    </recommendedName>
</protein>
<sequence length="184" mass="21134">MEISQTITLSDVMNSIQHLGHVLMNVSRNMSNIQKGIDIIKVDVNKNQETLVEIVDKIRVQQSTTISSNTYDLSLLKVPVSNLEELNKLEEDAEQKKILGYMLRRHGKSFDAKRTTYLMMKLTVDNRIAEKINMEGRRGDKLAFSHLEISKILIEAVKDMFPDESISAIKNYISDWLKQAPKRK</sequence>
<evidence type="ECO:0008006" key="2">
    <source>
        <dbReference type="Google" id="ProtNLM"/>
    </source>
</evidence>
<name>A0A2S2P0V7_SCHGA</name>
<dbReference type="AlphaFoldDB" id="A0A2S2P0V7"/>
<accession>A0A2S2P0V7</accession>
<proteinExistence type="predicted"/>